<name>A4G8A0_HERAR</name>
<dbReference type="Pfam" id="PF11161">
    <property type="entry name" value="DUF2944"/>
    <property type="match status" value="1"/>
</dbReference>
<sequence length="199" mass="22616">MDEIVAQALTKWPNVPHCYGWLALDARGNWRMRNEHAQTHKLPGDRITHPALIGFINRNYTHDAQGRWYFQNGPQRVYVELEATPYVAHTEPAAGFVLQTGAQLLHIEHGWLSEQGRLFLQGDEKIALLDDRDMAQCLAELQLDEQPVTDEQLMLWLEQRGSSGELSLRSGSKKIVLSCILEAAIGKQFNFIRTPQTSI</sequence>
<dbReference type="EMBL" id="CU207211">
    <property type="protein sequence ID" value="CAL62737.1"/>
    <property type="molecule type" value="Genomic_DNA"/>
</dbReference>
<organism evidence="1 2">
    <name type="scientific">Herminiimonas arsenicoxydans</name>
    <dbReference type="NCBI Taxonomy" id="204773"/>
    <lineage>
        <taxon>Bacteria</taxon>
        <taxon>Pseudomonadati</taxon>
        <taxon>Pseudomonadota</taxon>
        <taxon>Betaproteobacteria</taxon>
        <taxon>Burkholderiales</taxon>
        <taxon>Oxalobacteraceae</taxon>
        <taxon>Herminiimonas</taxon>
    </lineage>
</organism>
<keyword evidence="2" id="KW-1185">Reference proteome</keyword>
<dbReference type="eggNOG" id="ENOG5032RXQ">
    <property type="taxonomic scope" value="Bacteria"/>
</dbReference>
<reference evidence="1 2" key="1">
    <citation type="journal article" date="2007" name="PLoS Genet.">
        <title>A tale of two oxidation states: bacterial colonization of arsenic-rich environments.</title>
        <authorList>
            <person name="Muller D."/>
            <person name="Medigue C."/>
            <person name="Koechler S."/>
            <person name="Barbe V."/>
            <person name="Barakat M."/>
            <person name="Talla E."/>
            <person name="Bonnefoy V."/>
            <person name="Krin E."/>
            <person name="Arsene-Ploetze F."/>
            <person name="Carapito C."/>
            <person name="Chandler M."/>
            <person name="Cournoyer B."/>
            <person name="Cruveiller S."/>
            <person name="Dossat C."/>
            <person name="Duval S."/>
            <person name="Heymann M."/>
            <person name="Leize E."/>
            <person name="Lieutaud A."/>
            <person name="Lievremont D."/>
            <person name="Makita Y."/>
            <person name="Mangenot S."/>
            <person name="Nitschke W."/>
            <person name="Ortet P."/>
            <person name="Perdrial N."/>
            <person name="Schoepp B."/>
            <person name="Siguier N."/>
            <person name="Simeonova D.D."/>
            <person name="Rouy Z."/>
            <person name="Segurens B."/>
            <person name="Turlin E."/>
            <person name="Vallenet D."/>
            <person name="Van Dorsselaer A."/>
            <person name="Weiss S."/>
            <person name="Weissenbach J."/>
            <person name="Lett M.C."/>
            <person name="Danchin A."/>
            <person name="Bertin P.N."/>
        </authorList>
    </citation>
    <scope>NUCLEOTIDE SEQUENCE [LARGE SCALE GENOMIC DNA]</scope>
    <source>
        <strain evidence="2">ULPAs1</strain>
    </source>
</reference>
<dbReference type="InterPro" id="IPR021332">
    <property type="entry name" value="DUF2944"/>
</dbReference>
<dbReference type="STRING" id="204773.HEAR2615"/>
<dbReference type="KEGG" id="har:HEAR2615"/>
<dbReference type="HOGENOM" id="CLU_1375933_0_0_4"/>
<dbReference type="AlphaFoldDB" id="A4G8A0"/>
<accession>A4G8A0</accession>
<evidence type="ECO:0000313" key="2">
    <source>
        <dbReference type="Proteomes" id="UP000006697"/>
    </source>
</evidence>
<dbReference type="OrthoDB" id="7057642at2"/>
<proteinExistence type="predicted"/>
<dbReference type="Proteomes" id="UP000006697">
    <property type="component" value="Chromosome"/>
</dbReference>
<protein>
    <recommendedName>
        <fullName evidence="3">DUF2946 domain-containing protein</fullName>
    </recommendedName>
</protein>
<evidence type="ECO:0000313" key="1">
    <source>
        <dbReference type="EMBL" id="CAL62737.1"/>
    </source>
</evidence>
<evidence type="ECO:0008006" key="3">
    <source>
        <dbReference type="Google" id="ProtNLM"/>
    </source>
</evidence>
<gene>
    <name evidence="1" type="ordered locus">HEAR2615</name>
</gene>